<dbReference type="Gene3D" id="1.20.58.220">
    <property type="entry name" value="Phosphate transport system protein phou homolog 2, domain 2"/>
    <property type="match status" value="2"/>
</dbReference>
<comment type="similarity">
    <text evidence="1 3">Belongs to the PhoU family.</text>
</comment>
<dbReference type="EMBL" id="JALJYF010000001">
    <property type="protein sequence ID" value="MCP1726544.1"/>
    <property type="molecule type" value="Genomic_DNA"/>
</dbReference>
<feature type="domain" description="PhoU" evidence="4">
    <location>
        <begin position="129"/>
        <end position="214"/>
    </location>
</feature>
<evidence type="ECO:0000256" key="1">
    <source>
        <dbReference type="ARBA" id="ARBA00008107"/>
    </source>
</evidence>
<name>A0ABT1G5G2_9GAMM</name>
<reference evidence="5 6" key="1">
    <citation type="submission" date="2022-03" db="EMBL/GenBank/DDBJ databases">
        <title>Genomic Encyclopedia of Type Strains, Phase III (KMG-III): the genomes of soil and plant-associated and newly described type strains.</title>
        <authorList>
            <person name="Whitman W."/>
        </authorList>
    </citation>
    <scope>NUCLEOTIDE SEQUENCE [LARGE SCALE GENOMIC DNA]</scope>
    <source>
        <strain evidence="5 6">BSker1</strain>
    </source>
</reference>
<dbReference type="RefSeq" id="WP_253445004.1">
    <property type="nucleotide sequence ID" value="NZ_JALJYF010000001.1"/>
</dbReference>
<protein>
    <recommendedName>
        <fullName evidence="3">Phosphate-specific transport system accessory protein PhoU</fullName>
    </recommendedName>
</protein>
<dbReference type="PANTHER" id="PTHR42930">
    <property type="entry name" value="PHOSPHATE-SPECIFIC TRANSPORT SYSTEM ACCESSORY PROTEIN PHOU"/>
    <property type="match status" value="1"/>
</dbReference>
<evidence type="ECO:0000256" key="2">
    <source>
        <dbReference type="ARBA" id="ARBA00022592"/>
    </source>
</evidence>
<dbReference type="InterPro" id="IPR026022">
    <property type="entry name" value="PhoU_dom"/>
</dbReference>
<proteinExistence type="inferred from homology"/>
<organism evidence="5 6">
    <name type="scientific">Natronospira proteinivora</name>
    <dbReference type="NCBI Taxonomy" id="1807133"/>
    <lineage>
        <taxon>Bacteria</taxon>
        <taxon>Pseudomonadati</taxon>
        <taxon>Pseudomonadota</taxon>
        <taxon>Gammaproteobacteria</taxon>
        <taxon>Natronospirales</taxon>
        <taxon>Natronospiraceae</taxon>
        <taxon>Natronospira</taxon>
    </lineage>
</organism>
<accession>A0ABT1G5G2</accession>
<dbReference type="PANTHER" id="PTHR42930:SF3">
    <property type="entry name" value="PHOSPHATE-SPECIFIC TRANSPORT SYSTEM ACCESSORY PROTEIN PHOU"/>
    <property type="match status" value="1"/>
</dbReference>
<keyword evidence="3" id="KW-0963">Cytoplasm</keyword>
<evidence type="ECO:0000256" key="3">
    <source>
        <dbReference type="PIRNR" id="PIRNR003107"/>
    </source>
</evidence>
<dbReference type="InterPro" id="IPR028366">
    <property type="entry name" value="PhoU"/>
</dbReference>
<dbReference type="PIRSF" id="PIRSF003107">
    <property type="entry name" value="PhoU"/>
    <property type="match status" value="1"/>
</dbReference>
<evidence type="ECO:0000313" key="6">
    <source>
        <dbReference type="Proteomes" id="UP001523550"/>
    </source>
</evidence>
<keyword evidence="6" id="KW-1185">Reference proteome</keyword>
<dbReference type="NCBIfam" id="TIGR02135">
    <property type="entry name" value="phoU_full"/>
    <property type="match status" value="1"/>
</dbReference>
<dbReference type="SUPFAM" id="SSF109755">
    <property type="entry name" value="PhoU-like"/>
    <property type="match status" value="1"/>
</dbReference>
<dbReference type="InterPro" id="IPR038078">
    <property type="entry name" value="PhoU-like_sf"/>
</dbReference>
<keyword evidence="2 3" id="KW-0592">Phosphate transport</keyword>
<feature type="domain" description="PhoU" evidence="4">
    <location>
        <begin position="26"/>
        <end position="112"/>
    </location>
</feature>
<comment type="function">
    <text evidence="3">Plays a role in the regulation of phosphate uptake.</text>
</comment>
<keyword evidence="3" id="KW-0813">Transport</keyword>
<comment type="subcellular location">
    <subcellularLocation>
        <location evidence="3">Cytoplasm</location>
    </subcellularLocation>
</comment>
<comment type="caution">
    <text evidence="5">The sequence shown here is derived from an EMBL/GenBank/DDBJ whole genome shotgun (WGS) entry which is preliminary data.</text>
</comment>
<evidence type="ECO:0000313" key="5">
    <source>
        <dbReference type="EMBL" id="MCP1726544.1"/>
    </source>
</evidence>
<comment type="subunit">
    <text evidence="3">Homodimer.</text>
</comment>
<dbReference type="Pfam" id="PF01895">
    <property type="entry name" value="PhoU"/>
    <property type="match status" value="2"/>
</dbReference>
<gene>
    <name evidence="5" type="ORF">J2T60_000509</name>
</gene>
<sequence>MDKLNLDQHISGQFNRELDDVRHRVLTMGGLVEQQVGKAVKALVDNDMELAESVIEGDRKVNHMEKAIDEECNLILARRQPAASDLRLVISILKTITDLERIGDEAERIARLAVRLGDSDRGGRNYREIESLGRHVQAMVRDGLDGFARMAPEIAVKLAREDETVDSEYDAILRQNITYMMEDPRNVRRTLDVSFAARSLERIGDHAKNIGEYVVYLVEGKDLRHAPIEEMEKELNKPE</sequence>
<evidence type="ECO:0000259" key="4">
    <source>
        <dbReference type="Pfam" id="PF01895"/>
    </source>
</evidence>
<dbReference type="Proteomes" id="UP001523550">
    <property type="component" value="Unassembled WGS sequence"/>
</dbReference>